<dbReference type="InterPro" id="IPR001497">
    <property type="entry name" value="MethylDNA_cys_MeTrfase_AS"/>
</dbReference>
<reference evidence="12" key="2">
    <citation type="submission" date="2020-09" db="EMBL/GenBank/DDBJ databases">
        <authorList>
            <person name="Sun Q."/>
            <person name="Zhou Y."/>
        </authorList>
    </citation>
    <scope>NUCLEOTIDE SEQUENCE</scope>
    <source>
        <strain evidence="12">CGMCC 1.12153</strain>
    </source>
</reference>
<evidence type="ECO:0000256" key="2">
    <source>
        <dbReference type="ARBA" id="ARBA00008711"/>
    </source>
</evidence>
<gene>
    <name evidence="12" type="primary">ogt</name>
    <name evidence="12" type="ORF">GCM10010954_14350</name>
</gene>
<keyword evidence="13" id="KW-1185">Reference proteome</keyword>
<evidence type="ECO:0000256" key="1">
    <source>
        <dbReference type="ARBA" id="ARBA00001286"/>
    </source>
</evidence>
<evidence type="ECO:0000256" key="3">
    <source>
        <dbReference type="ARBA" id="ARBA00022490"/>
    </source>
</evidence>
<dbReference type="AlphaFoldDB" id="A0A917B3S9"/>
<dbReference type="FunFam" id="1.10.10.10:FF:000214">
    <property type="entry name" value="Methylated-DNA--protein-cysteine methyltransferase"/>
    <property type="match status" value="1"/>
</dbReference>
<dbReference type="GO" id="GO:0005737">
    <property type="term" value="C:cytoplasm"/>
    <property type="evidence" value="ECO:0007669"/>
    <property type="project" value="UniProtKB-SubCell"/>
</dbReference>
<keyword evidence="4 9" id="KW-0489">Methyltransferase</keyword>
<dbReference type="SUPFAM" id="SSF53155">
    <property type="entry name" value="Methylated DNA-protein cysteine methyltransferase domain"/>
    <property type="match status" value="1"/>
</dbReference>
<dbReference type="InterPro" id="IPR036631">
    <property type="entry name" value="MGMT_N_sf"/>
</dbReference>
<dbReference type="Proteomes" id="UP000660110">
    <property type="component" value="Unassembled WGS sequence"/>
</dbReference>
<dbReference type="Gene3D" id="3.30.160.70">
    <property type="entry name" value="Methylated DNA-protein cysteine methyltransferase domain"/>
    <property type="match status" value="1"/>
</dbReference>
<protein>
    <recommendedName>
        <fullName evidence="9">Methylated-DNA--protein-cysteine methyltransferase</fullName>
        <ecNumber evidence="9">2.1.1.63</ecNumber>
    </recommendedName>
    <alternativeName>
        <fullName evidence="9">6-O-methylguanine-DNA methyltransferase</fullName>
        <shortName evidence="9">MGMT</shortName>
    </alternativeName>
    <alternativeName>
        <fullName evidence="9">O-6-methylguanine-DNA-alkyltransferase</fullName>
    </alternativeName>
</protein>
<proteinExistence type="inferred from homology"/>
<evidence type="ECO:0000259" key="11">
    <source>
        <dbReference type="Pfam" id="PF02870"/>
    </source>
</evidence>
<dbReference type="PROSITE" id="PS00374">
    <property type="entry name" value="MGMT"/>
    <property type="match status" value="1"/>
</dbReference>
<dbReference type="RefSeq" id="WP_188376748.1">
    <property type="nucleotide sequence ID" value="NZ_BMEL01000001.1"/>
</dbReference>
<dbReference type="SUPFAM" id="SSF46767">
    <property type="entry name" value="Methylated DNA-protein cysteine methyltransferase, C-terminal domain"/>
    <property type="match status" value="1"/>
</dbReference>
<dbReference type="CDD" id="cd06445">
    <property type="entry name" value="ATase"/>
    <property type="match status" value="1"/>
</dbReference>
<feature type="domain" description="Methylated-DNA-[protein]-cysteine S-methyltransferase DNA binding" evidence="10">
    <location>
        <begin position="93"/>
        <end position="173"/>
    </location>
</feature>
<dbReference type="PANTHER" id="PTHR10815">
    <property type="entry name" value="METHYLATED-DNA--PROTEIN-CYSTEINE METHYLTRANSFERASE"/>
    <property type="match status" value="1"/>
</dbReference>
<reference evidence="12" key="1">
    <citation type="journal article" date="2014" name="Int. J. Syst. Evol. Microbiol.">
        <title>Complete genome sequence of Corynebacterium casei LMG S-19264T (=DSM 44701T), isolated from a smear-ripened cheese.</title>
        <authorList>
            <consortium name="US DOE Joint Genome Institute (JGI-PGF)"/>
            <person name="Walter F."/>
            <person name="Albersmeier A."/>
            <person name="Kalinowski J."/>
            <person name="Ruckert C."/>
        </authorList>
    </citation>
    <scope>NUCLEOTIDE SEQUENCE</scope>
    <source>
        <strain evidence="12">CGMCC 1.12153</strain>
    </source>
</reference>
<evidence type="ECO:0000313" key="13">
    <source>
        <dbReference type="Proteomes" id="UP000660110"/>
    </source>
</evidence>
<dbReference type="NCBIfam" id="TIGR00589">
    <property type="entry name" value="ogt"/>
    <property type="match status" value="1"/>
</dbReference>
<dbReference type="EMBL" id="BMEL01000001">
    <property type="protein sequence ID" value="GGF16815.1"/>
    <property type="molecule type" value="Genomic_DNA"/>
</dbReference>
<evidence type="ECO:0000313" key="12">
    <source>
        <dbReference type="EMBL" id="GGF16815.1"/>
    </source>
</evidence>
<dbReference type="EC" id="2.1.1.63" evidence="9"/>
<dbReference type="PANTHER" id="PTHR10815:SF13">
    <property type="entry name" value="METHYLATED-DNA--PROTEIN-CYSTEINE METHYLTRANSFERASE"/>
    <property type="match status" value="1"/>
</dbReference>
<dbReference type="GO" id="GO:0003908">
    <property type="term" value="F:methylated-DNA-[protein]-cysteine S-methyltransferase activity"/>
    <property type="evidence" value="ECO:0007669"/>
    <property type="project" value="UniProtKB-UniRule"/>
</dbReference>
<sequence length="182" mass="20894">MSNQSMIYYDVMDTPVGDLTILATDEGILRVDYGRFEELHSFYHTWTKKHLLRSSFTHQPEHEYVKQAAKELHEYFARERETFTLPLICYGTPFQKSVWRALIEHIPLGETKSYKDIAMALQASQSVRAVGGAINKNPFSIVVPCHRVIGSNGKLVGYAGGLDRKRQLLELESYRQRMKVKG</sequence>
<dbReference type="InterPro" id="IPR036388">
    <property type="entry name" value="WH-like_DNA-bd_sf"/>
</dbReference>
<evidence type="ECO:0000256" key="6">
    <source>
        <dbReference type="ARBA" id="ARBA00022763"/>
    </source>
</evidence>
<comment type="miscellaneous">
    <text evidence="9">This enzyme catalyzes only one turnover and therefore is not strictly catalytic. According to one definition, an enzyme is a biocatalyst that acts repeatedly and over many reaction cycles.</text>
</comment>
<dbReference type="Pfam" id="PF02870">
    <property type="entry name" value="Methyltransf_1N"/>
    <property type="match status" value="1"/>
</dbReference>
<keyword evidence="7 9" id="KW-0234">DNA repair</keyword>
<comment type="catalytic activity">
    <reaction evidence="8 9">
        <text>a 6-O-methyl-2'-deoxyguanosine in DNA + L-cysteinyl-[protein] = S-methyl-L-cysteinyl-[protein] + a 2'-deoxyguanosine in DNA</text>
        <dbReference type="Rhea" id="RHEA:24000"/>
        <dbReference type="Rhea" id="RHEA-COMP:10131"/>
        <dbReference type="Rhea" id="RHEA-COMP:10132"/>
        <dbReference type="Rhea" id="RHEA-COMP:11367"/>
        <dbReference type="Rhea" id="RHEA-COMP:11368"/>
        <dbReference type="ChEBI" id="CHEBI:29950"/>
        <dbReference type="ChEBI" id="CHEBI:82612"/>
        <dbReference type="ChEBI" id="CHEBI:85445"/>
        <dbReference type="ChEBI" id="CHEBI:85448"/>
        <dbReference type="EC" id="2.1.1.63"/>
    </reaction>
</comment>
<evidence type="ECO:0000259" key="10">
    <source>
        <dbReference type="Pfam" id="PF01035"/>
    </source>
</evidence>
<dbReference type="InterPro" id="IPR014048">
    <property type="entry name" value="MethylDNA_cys_MeTrfase_DNA-bd"/>
</dbReference>
<accession>A0A917B3S9</accession>
<evidence type="ECO:0000256" key="5">
    <source>
        <dbReference type="ARBA" id="ARBA00022679"/>
    </source>
</evidence>
<evidence type="ECO:0000256" key="8">
    <source>
        <dbReference type="ARBA" id="ARBA00049348"/>
    </source>
</evidence>
<comment type="function">
    <text evidence="9">Involved in the cellular defense against the biological effects of O6-methylguanine (O6-MeG) and O4-methylthymine (O4-MeT) in DNA. Repairs the methylated nucleobase in DNA by stoichiometrically transferring the methyl group to a cysteine residue in the enzyme. This is a suicide reaction: the enzyme is irreversibly inactivated.</text>
</comment>
<organism evidence="12 13">
    <name type="scientific">Halobacillus andaensis</name>
    <dbReference type="NCBI Taxonomy" id="1176239"/>
    <lineage>
        <taxon>Bacteria</taxon>
        <taxon>Bacillati</taxon>
        <taxon>Bacillota</taxon>
        <taxon>Bacilli</taxon>
        <taxon>Bacillales</taxon>
        <taxon>Bacillaceae</taxon>
        <taxon>Halobacillus</taxon>
    </lineage>
</organism>
<comment type="catalytic activity">
    <reaction evidence="1 9">
        <text>a 4-O-methyl-thymidine in DNA + L-cysteinyl-[protein] = a thymidine in DNA + S-methyl-L-cysteinyl-[protein]</text>
        <dbReference type="Rhea" id="RHEA:53428"/>
        <dbReference type="Rhea" id="RHEA-COMP:10131"/>
        <dbReference type="Rhea" id="RHEA-COMP:10132"/>
        <dbReference type="Rhea" id="RHEA-COMP:13555"/>
        <dbReference type="Rhea" id="RHEA-COMP:13556"/>
        <dbReference type="ChEBI" id="CHEBI:29950"/>
        <dbReference type="ChEBI" id="CHEBI:82612"/>
        <dbReference type="ChEBI" id="CHEBI:137386"/>
        <dbReference type="ChEBI" id="CHEBI:137387"/>
        <dbReference type="EC" id="2.1.1.63"/>
    </reaction>
</comment>
<feature type="active site" description="Nucleophile; methyl group acceptor" evidence="9">
    <location>
        <position position="145"/>
    </location>
</feature>
<name>A0A917B3S9_HALAA</name>
<evidence type="ECO:0000256" key="7">
    <source>
        <dbReference type="ARBA" id="ARBA00023204"/>
    </source>
</evidence>
<dbReference type="HAMAP" id="MF_00772">
    <property type="entry name" value="OGT"/>
    <property type="match status" value="1"/>
</dbReference>
<dbReference type="GO" id="GO:0032259">
    <property type="term" value="P:methylation"/>
    <property type="evidence" value="ECO:0007669"/>
    <property type="project" value="UniProtKB-KW"/>
</dbReference>
<dbReference type="Pfam" id="PF01035">
    <property type="entry name" value="DNA_binding_1"/>
    <property type="match status" value="1"/>
</dbReference>
<dbReference type="InterPro" id="IPR036217">
    <property type="entry name" value="MethylDNA_cys_MeTrfase_DNAb"/>
</dbReference>
<comment type="subcellular location">
    <subcellularLocation>
        <location evidence="9">Cytoplasm</location>
    </subcellularLocation>
</comment>
<evidence type="ECO:0000256" key="4">
    <source>
        <dbReference type="ARBA" id="ARBA00022603"/>
    </source>
</evidence>
<keyword evidence="6 9" id="KW-0227">DNA damage</keyword>
<comment type="caution">
    <text evidence="12">The sequence shown here is derived from an EMBL/GenBank/DDBJ whole genome shotgun (WGS) entry which is preliminary data.</text>
</comment>
<evidence type="ECO:0000256" key="9">
    <source>
        <dbReference type="HAMAP-Rule" id="MF_00772"/>
    </source>
</evidence>
<dbReference type="InterPro" id="IPR023546">
    <property type="entry name" value="MGMT"/>
</dbReference>
<keyword evidence="5 9" id="KW-0808">Transferase</keyword>
<dbReference type="Gene3D" id="1.10.10.10">
    <property type="entry name" value="Winged helix-like DNA-binding domain superfamily/Winged helix DNA-binding domain"/>
    <property type="match status" value="1"/>
</dbReference>
<feature type="domain" description="Methylguanine DNA methyltransferase ribonuclease-like" evidence="11">
    <location>
        <begin position="7"/>
        <end position="87"/>
    </location>
</feature>
<dbReference type="InterPro" id="IPR008332">
    <property type="entry name" value="MethylG_MeTrfase_N"/>
</dbReference>
<comment type="similarity">
    <text evidence="2 9">Belongs to the MGMT family.</text>
</comment>
<dbReference type="GO" id="GO:0006307">
    <property type="term" value="P:DNA alkylation repair"/>
    <property type="evidence" value="ECO:0007669"/>
    <property type="project" value="UniProtKB-UniRule"/>
</dbReference>
<keyword evidence="3 9" id="KW-0963">Cytoplasm</keyword>